<dbReference type="InterPro" id="IPR043795">
    <property type="entry name" value="N-alpha-Ac-DABA-like"/>
</dbReference>
<dbReference type="RefSeq" id="WP_382348795.1">
    <property type="nucleotide sequence ID" value="NZ_JBHSMC010000003.1"/>
</dbReference>
<keyword evidence="7" id="KW-1185">Reference proteome</keyword>
<evidence type="ECO:0000259" key="5">
    <source>
        <dbReference type="Pfam" id="PF24827"/>
    </source>
</evidence>
<reference evidence="7" key="1">
    <citation type="journal article" date="2019" name="Int. J. Syst. Evol. Microbiol.">
        <title>The Global Catalogue of Microorganisms (GCM) 10K type strain sequencing project: providing services to taxonomists for standard genome sequencing and annotation.</title>
        <authorList>
            <consortium name="The Broad Institute Genomics Platform"/>
            <consortium name="The Broad Institute Genome Sequencing Center for Infectious Disease"/>
            <person name="Wu L."/>
            <person name="Ma J."/>
        </authorList>
    </citation>
    <scope>NUCLEOTIDE SEQUENCE [LARGE SCALE GENOMIC DNA]</scope>
    <source>
        <strain evidence="7">CGMCC 1.12237</strain>
    </source>
</reference>
<dbReference type="InterPro" id="IPR055438">
    <property type="entry name" value="AstE_AspA_cat"/>
</dbReference>
<comment type="cofactor">
    <cofactor evidence="1">
        <name>Zn(2+)</name>
        <dbReference type="ChEBI" id="CHEBI:29105"/>
    </cofactor>
</comment>
<keyword evidence="3" id="KW-0378">Hydrolase</keyword>
<feature type="domain" description="Succinylglutamate desuccinylase/Aspartoacylase catalytic" evidence="5">
    <location>
        <begin position="49"/>
        <end position="239"/>
    </location>
</feature>
<evidence type="ECO:0000256" key="4">
    <source>
        <dbReference type="ARBA" id="ARBA00022833"/>
    </source>
</evidence>
<keyword evidence="2" id="KW-0479">Metal-binding</keyword>
<dbReference type="Proteomes" id="UP001596147">
    <property type="component" value="Unassembled WGS sequence"/>
</dbReference>
<evidence type="ECO:0000256" key="2">
    <source>
        <dbReference type="ARBA" id="ARBA00022723"/>
    </source>
</evidence>
<dbReference type="InterPro" id="IPR053138">
    <property type="entry name" value="N-alpha-Ac-DABA_deacetylase"/>
</dbReference>
<dbReference type="PANTHER" id="PTHR37326">
    <property type="entry name" value="BLL3975 PROTEIN"/>
    <property type="match status" value="1"/>
</dbReference>
<dbReference type="EMBL" id="JBHSMC010000003">
    <property type="protein sequence ID" value="MFC5464231.1"/>
    <property type="molecule type" value="Genomic_DNA"/>
</dbReference>
<keyword evidence="4" id="KW-0862">Zinc</keyword>
<protein>
    <submittedName>
        <fullName evidence="6">M14 family metallopeptidase</fullName>
    </submittedName>
</protein>
<dbReference type="CDD" id="cd06255">
    <property type="entry name" value="M14_ASTE_ASPA-like"/>
    <property type="match status" value="1"/>
</dbReference>
<dbReference type="PIRSF" id="PIRSF039012">
    <property type="entry name" value="ASP"/>
    <property type="match status" value="1"/>
</dbReference>
<evidence type="ECO:0000256" key="3">
    <source>
        <dbReference type="ARBA" id="ARBA00022801"/>
    </source>
</evidence>
<dbReference type="Gene3D" id="3.40.630.10">
    <property type="entry name" value="Zn peptidases"/>
    <property type="match status" value="1"/>
</dbReference>
<gene>
    <name evidence="6" type="ORF">ACFPM4_05595</name>
</gene>
<sequence>MINIFDMTVERGTKKIGKVLVGQVAFGADVYIPVLIIHGQKEGPTFWANSAIHGDELNGSVASWELFHELNPEDVSGTLIFTPISNPLAFENRDKVSDVDMLDMDTAFPGDPNGLFAQRVAYILFKEIKKHATYLLNFHTLNTQYKAVPYTVSKIVPNASEEIVRKSREMALIFGTETNCVVNLATAAGELPGVTNGALDITCIQNNIPAFMAEVGSGGKIEEEYVSIAKEGLKNLFVHLGFISGEIDKPERQYIITKRKFLRADYGGLVSVKVEPGEKVEAGTVLAETHYFGEEIYSTKFNENSYIIATRVNPVVNTGDRLAFVGLEWEEVK</sequence>
<proteinExistence type="predicted"/>
<evidence type="ECO:0000313" key="6">
    <source>
        <dbReference type="EMBL" id="MFC5464231.1"/>
    </source>
</evidence>
<evidence type="ECO:0000313" key="7">
    <source>
        <dbReference type="Proteomes" id="UP001596147"/>
    </source>
</evidence>
<accession>A0ABW0LFY7</accession>
<dbReference type="SUPFAM" id="SSF53187">
    <property type="entry name" value="Zn-dependent exopeptidases"/>
    <property type="match status" value="1"/>
</dbReference>
<evidence type="ECO:0000256" key="1">
    <source>
        <dbReference type="ARBA" id="ARBA00001947"/>
    </source>
</evidence>
<dbReference type="PANTHER" id="PTHR37326:SF1">
    <property type="entry name" value="BLL3975 PROTEIN"/>
    <property type="match status" value="1"/>
</dbReference>
<organism evidence="6 7">
    <name type="scientific">Lederbergia graminis</name>
    <dbReference type="NCBI Taxonomy" id="735518"/>
    <lineage>
        <taxon>Bacteria</taxon>
        <taxon>Bacillati</taxon>
        <taxon>Bacillota</taxon>
        <taxon>Bacilli</taxon>
        <taxon>Bacillales</taxon>
        <taxon>Bacillaceae</taxon>
        <taxon>Lederbergia</taxon>
    </lineage>
</organism>
<dbReference type="Pfam" id="PF24827">
    <property type="entry name" value="AstE_AspA_cat"/>
    <property type="match status" value="1"/>
</dbReference>
<comment type="caution">
    <text evidence="6">The sequence shown here is derived from an EMBL/GenBank/DDBJ whole genome shotgun (WGS) entry which is preliminary data.</text>
</comment>
<name>A0ABW0LFY7_9BACI</name>